<keyword evidence="2" id="KW-1133">Transmembrane helix</keyword>
<keyword evidence="2" id="KW-0812">Transmembrane</keyword>
<protein>
    <submittedName>
        <fullName evidence="3">Uncharacterized protein</fullName>
    </submittedName>
</protein>
<organism evidence="3 4">
    <name type="scientific">Yasminevirus sp. GU-2018</name>
    <dbReference type="NCBI Taxonomy" id="2420051"/>
    <lineage>
        <taxon>Viruses</taxon>
        <taxon>Varidnaviria</taxon>
        <taxon>Bamfordvirae</taxon>
        <taxon>Nucleocytoviricota</taxon>
        <taxon>Megaviricetes</taxon>
        <taxon>Imitervirales</taxon>
        <taxon>Mimiviridae</taxon>
        <taxon>Klosneuvirinae</taxon>
        <taxon>Yasminevirus</taxon>
        <taxon>Yasminevirus saudimassiliense</taxon>
    </lineage>
</organism>
<feature type="region of interest" description="Disordered" evidence="1">
    <location>
        <begin position="318"/>
        <end position="355"/>
    </location>
</feature>
<evidence type="ECO:0000313" key="3">
    <source>
        <dbReference type="EMBL" id="VBB17583.1"/>
    </source>
</evidence>
<gene>
    <name evidence="3" type="ORF">YASMINEVIRUS_46</name>
</gene>
<evidence type="ECO:0000256" key="1">
    <source>
        <dbReference type="SAM" id="MobiDB-lite"/>
    </source>
</evidence>
<keyword evidence="2" id="KW-0472">Membrane</keyword>
<proteinExistence type="predicted"/>
<sequence>MTCISSITEQINNDSCRILVEITPTIPSANKITVSDVMKYCGQYSSYDATTIVHTTQHGETWYRCKISDDFPLVYPSSFDPDGTKPKTLKALAREPWNYQKPDTNSSDTLMYLIQRMSPQDMFNLSKWVPGTSDEDSKLNINMENMKLHREDISLVNFRPGDFKVYPYLYVTVYDSRVYSIFIVLETLLNMWMRTCSKIGVNSVNRDYVPTVYSNGDTNCQDLMTCVCISDPNKTYASDPICGCYQYYVDNYAVKDKKLADYLKKSGVSLPPACSSGCTLGKAYIPPDLKSCSFVVCDVDFGASGDLSGGVTIKQNCGSTPTPSPTSLPKSSTVPSSTTSDPTADSTSPDLEGESSIDEIIDEIKTQQPRVVMFEILLLIVVICLVCCCFFSCCRK</sequence>
<dbReference type="Proteomes" id="UP000594342">
    <property type="component" value="Unassembled WGS sequence"/>
</dbReference>
<keyword evidence="4" id="KW-1185">Reference proteome</keyword>
<feature type="transmembrane region" description="Helical" evidence="2">
    <location>
        <begin position="371"/>
        <end position="394"/>
    </location>
</feature>
<reference evidence="3 4" key="1">
    <citation type="submission" date="2018-10" db="EMBL/GenBank/DDBJ databases">
        <authorList>
            <consortium name="IHU Genomes"/>
        </authorList>
    </citation>
    <scope>NUCLEOTIDE SEQUENCE [LARGE SCALE GENOMIC DNA]</scope>
    <source>
        <strain evidence="3 4">A1</strain>
    </source>
</reference>
<comment type="caution">
    <text evidence="3">The sequence shown here is derived from an EMBL/GenBank/DDBJ whole genome shotgun (WGS) entry which is preliminary data.</text>
</comment>
<evidence type="ECO:0000313" key="4">
    <source>
        <dbReference type="Proteomes" id="UP000594342"/>
    </source>
</evidence>
<evidence type="ECO:0000256" key="2">
    <source>
        <dbReference type="SAM" id="Phobius"/>
    </source>
</evidence>
<accession>A0A5K0U8D5</accession>
<dbReference type="EMBL" id="UPSH01000001">
    <property type="protein sequence ID" value="VBB17583.1"/>
    <property type="molecule type" value="Genomic_DNA"/>
</dbReference>
<name>A0A5K0U8D5_9VIRU</name>
<feature type="compositionally biased region" description="Low complexity" evidence="1">
    <location>
        <begin position="319"/>
        <end position="350"/>
    </location>
</feature>